<comment type="caution">
    <text evidence="6">The sequence shown here is derived from an EMBL/GenBank/DDBJ whole genome shotgun (WGS) entry which is preliminary data.</text>
</comment>
<dbReference type="CDD" id="cd18879">
    <property type="entry name" value="NUDIX_Hydrolase"/>
    <property type="match status" value="1"/>
</dbReference>
<dbReference type="InterPro" id="IPR015797">
    <property type="entry name" value="NUDIX_hydrolase-like_dom_sf"/>
</dbReference>
<dbReference type="PRINTS" id="PR00502">
    <property type="entry name" value="NUDIXFAMILY"/>
</dbReference>
<dbReference type="SUPFAM" id="SSF55811">
    <property type="entry name" value="Nudix"/>
    <property type="match status" value="1"/>
</dbReference>
<accession>A0ABP8J4J2</accession>
<gene>
    <name evidence="6" type="ORF">GCM10023147_05990</name>
</gene>
<dbReference type="InterPro" id="IPR000086">
    <property type="entry name" value="NUDIX_hydrolase_dom"/>
</dbReference>
<dbReference type="Gene3D" id="3.90.79.10">
    <property type="entry name" value="Nucleoside Triphosphate Pyrophosphohydrolase"/>
    <property type="match status" value="1"/>
</dbReference>
<comment type="similarity">
    <text evidence="2 4">Belongs to the Nudix hydrolase family.</text>
</comment>
<evidence type="ECO:0000259" key="5">
    <source>
        <dbReference type="PROSITE" id="PS51462"/>
    </source>
</evidence>
<dbReference type="InterPro" id="IPR020084">
    <property type="entry name" value="NUDIX_hydrolase_CS"/>
</dbReference>
<evidence type="ECO:0000313" key="6">
    <source>
        <dbReference type="EMBL" id="GAA4384904.1"/>
    </source>
</evidence>
<dbReference type="PROSITE" id="PS00893">
    <property type="entry name" value="NUDIX_BOX"/>
    <property type="match status" value="1"/>
</dbReference>
<evidence type="ECO:0000256" key="1">
    <source>
        <dbReference type="ARBA" id="ARBA00001946"/>
    </source>
</evidence>
<keyword evidence="3 4" id="KW-0378">Hydrolase</keyword>
<reference evidence="7" key="1">
    <citation type="journal article" date="2019" name="Int. J. Syst. Evol. Microbiol.">
        <title>The Global Catalogue of Microorganisms (GCM) 10K type strain sequencing project: providing services to taxonomists for standard genome sequencing and annotation.</title>
        <authorList>
            <consortium name="The Broad Institute Genomics Platform"/>
            <consortium name="The Broad Institute Genome Sequencing Center for Infectious Disease"/>
            <person name="Wu L."/>
            <person name="Ma J."/>
        </authorList>
    </citation>
    <scope>NUCLEOTIDE SEQUENCE [LARGE SCALE GENOMIC DNA]</scope>
    <source>
        <strain evidence="7">JCM 17688</strain>
    </source>
</reference>
<dbReference type="RefSeq" id="WP_344990594.1">
    <property type="nucleotide sequence ID" value="NZ_BAABFR010000005.1"/>
</dbReference>
<evidence type="ECO:0000313" key="7">
    <source>
        <dbReference type="Proteomes" id="UP001500635"/>
    </source>
</evidence>
<protein>
    <submittedName>
        <fullName evidence="6">NUDIX domain-containing protein</fullName>
    </submittedName>
</protein>
<dbReference type="PROSITE" id="PS51462">
    <property type="entry name" value="NUDIX"/>
    <property type="match status" value="1"/>
</dbReference>
<evidence type="ECO:0000256" key="2">
    <source>
        <dbReference type="ARBA" id="ARBA00005582"/>
    </source>
</evidence>
<keyword evidence="7" id="KW-1185">Reference proteome</keyword>
<sequence>MPVPEYIRTVRTKIGTDLLWLPGVAAVVVSDAGEILLGRRSDFGHWASPAGVLEPGEQPADAILREITEETGVTARIVDLVSIESDPPVTYPNGDVSQYLSILFLCRYVSGEAHVADDESTDVGWFDPNDLPDGMPPRQLARIHRALGPRTPAWLPS</sequence>
<evidence type="ECO:0000256" key="3">
    <source>
        <dbReference type="ARBA" id="ARBA00022801"/>
    </source>
</evidence>
<evidence type="ECO:0000256" key="4">
    <source>
        <dbReference type="RuleBase" id="RU003476"/>
    </source>
</evidence>
<dbReference type="Proteomes" id="UP001500635">
    <property type="component" value="Unassembled WGS sequence"/>
</dbReference>
<dbReference type="EMBL" id="BAABFR010000005">
    <property type="protein sequence ID" value="GAA4384904.1"/>
    <property type="molecule type" value="Genomic_DNA"/>
</dbReference>
<dbReference type="PANTHER" id="PTHR43046:SF16">
    <property type="entry name" value="ADP-RIBOSE PYROPHOSPHATASE YJHB-RELATED"/>
    <property type="match status" value="1"/>
</dbReference>
<comment type="cofactor">
    <cofactor evidence="1">
        <name>Mg(2+)</name>
        <dbReference type="ChEBI" id="CHEBI:18420"/>
    </cofactor>
</comment>
<proteinExistence type="inferred from homology"/>
<feature type="domain" description="Nudix hydrolase" evidence="5">
    <location>
        <begin position="19"/>
        <end position="156"/>
    </location>
</feature>
<name>A0ABP8J4J2_9ACTN</name>
<dbReference type="PANTHER" id="PTHR43046">
    <property type="entry name" value="GDP-MANNOSE MANNOSYL HYDROLASE"/>
    <property type="match status" value="1"/>
</dbReference>
<dbReference type="Pfam" id="PF00293">
    <property type="entry name" value="NUDIX"/>
    <property type="match status" value="1"/>
</dbReference>
<organism evidence="6 7">
    <name type="scientific">Tsukamurella soli</name>
    <dbReference type="NCBI Taxonomy" id="644556"/>
    <lineage>
        <taxon>Bacteria</taxon>
        <taxon>Bacillati</taxon>
        <taxon>Actinomycetota</taxon>
        <taxon>Actinomycetes</taxon>
        <taxon>Mycobacteriales</taxon>
        <taxon>Tsukamurellaceae</taxon>
        <taxon>Tsukamurella</taxon>
    </lineage>
</organism>
<dbReference type="InterPro" id="IPR020476">
    <property type="entry name" value="Nudix_hydrolase"/>
</dbReference>